<dbReference type="Pfam" id="PF08711">
    <property type="entry name" value="Med26"/>
    <property type="match status" value="1"/>
</dbReference>
<protein>
    <recommendedName>
        <fullName evidence="2">TFIIS N-terminal domain-containing protein</fullName>
    </recommendedName>
</protein>
<evidence type="ECO:0000256" key="1">
    <source>
        <dbReference type="SAM" id="MobiDB-lite"/>
    </source>
</evidence>
<feature type="region of interest" description="Disordered" evidence="1">
    <location>
        <begin position="894"/>
        <end position="989"/>
    </location>
</feature>
<dbReference type="Gene3D" id="1.20.930.10">
    <property type="entry name" value="Conserved domain common to transcription factors TFIIS, elongin A, CRSP70"/>
    <property type="match status" value="1"/>
</dbReference>
<reference evidence="3" key="1">
    <citation type="submission" date="2021-03" db="EMBL/GenBank/DDBJ databases">
        <authorList>
            <person name="Li Z."/>
            <person name="Yang C."/>
        </authorList>
    </citation>
    <scope>NUCLEOTIDE SEQUENCE</scope>
    <source>
        <strain evidence="3">Dzin_1.0</strain>
        <tissue evidence="3">Leaf</tissue>
    </source>
</reference>
<keyword evidence="4" id="KW-1185">Reference proteome</keyword>
<dbReference type="Proteomes" id="UP001085076">
    <property type="component" value="Miscellaneous, Linkage group lg06"/>
</dbReference>
<evidence type="ECO:0000313" key="3">
    <source>
        <dbReference type="EMBL" id="KAJ0969934.1"/>
    </source>
</evidence>
<feature type="region of interest" description="Disordered" evidence="1">
    <location>
        <begin position="160"/>
        <end position="221"/>
    </location>
</feature>
<reference evidence="3" key="2">
    <citation type="journal article" date="2022" name="Hortic Res">
        <title>The genome of Dioscorea zingiberensis sheds light on the biosynthesis, origin and evolution of the medicinally important diosgenin saponins.</title>
        <authorList>
            <person name="Li Y."/>
            <person name="Tan C."/>
            <person name="Li Z."/>
            <person name="Guo J."/>
            <person name="Li S."/>
            <person name="Chen X."/>
            <person name="Wang C."/>
            <person name="Dai X."/>
            <person name="Yang H."/>
            <person name="Song W."/>
            <person name="Hou L."/>
            <person name="Xu J."/>
            <person name="Tong Z."/>
            <person name="Xu A."/>
            <person name="Yuan X."/>
            <person name="Wang W."/>
            <person name="Yang Q."/>
            <person name="Chen L."/>
            <person name="Sun Z."/>
            <person name="Wang K."/>
            <person name="Pan B."/>
            <person name="Chen J."/>
            <person name="Bao Y."/>
            <person name="Liu F."/>
            <person name="Qi X."/>
            <person name="Gang D.R."/>
            <person name="Wen J."/>
            <person name="Li J."/>
        </authorList>
    </citation>
    <scope>NUCLEOTIDE SEQUENCE</scope>
    <source>
        <strain evidence="3">Dzin_1.0</strain>
    </source>
</reference>
<proteinExistence type="predicted"/>
<comment type="caution">
    <text evidence="3">The sequence shown here is derived from an EMBL/GenBank/DDBJ whole genome shotgun (WGS) entry which is preliminary data.</text>
</comment>
<feature type="compositionally biased region" description="Polar residues" evidence="1">
    <location>
        <begin position="928"/>
        <end position="946"/>
    </location>
</feature>
<dbReference type="InterPro" id="IPR035441">
    <property type="entry name" value="TFIIS/LEDGF_dom_sf"/>
</dbReference>
<feature type="region of interest" description="Disordered" evidence="1">
    <location>
        <begin position="645"/>
        <end position="670"/>
    </location>
</feature>
<gene>
    <name evidence="3" type="ORF">J5N97_022811</name>
</gene>
<dbReference type="PANTHER" id="PTHR47292">
    <property type="entry name" value="TRANSCRIPTION ELONGATION FACTOR (TFIIS) FAMILY PROTEIN-RELATED"/>
    <property type="match status" value="1"/>
</dbReference>
<name>A0A9D5HAZ9_9LILI</name>
<sequence length="989" mass="107339">MTPEDFFTLSEMKNGLTTCARVEELIAVMQRPVDSAITSIADAARQWSTVAGTLSATDNNECLHHFVNLNGIYFLNQWLQEAIKCNSDAGDVSIEELIITFLGSLARLPIDNEKSIASGIHMTIECLLGHKSLDIKKKARELFDQWNPLRIDETRCQNMDLGGASLSDNPKPAADENKVDSSHPTFPEGIPSSKAECEDRTLRKGSAANESVQSSHADTPNNLKIPISNHILPVNSLNSTDANAISTDMNSLVSSVVSNSCPDNFPIAEESSICPASSIASTGTCSPVGRERNFDDNSDAPLPKNAGLSTMEGSLCKSSQKEKCNSLSSDLSTPLSAQKPMVELVENSGLKKSSSCILKIQVSQAREHVDCGLLKYINTIKNFKEEAHIPKSAQGLSSEGSIETVVDVLETSCMLKDIVRSEGNSIGHDGTSNLRGIVDEDFKPVDTKLAFKMDGALEMEQLESGEIDALEIARQVARKVEHEVVSYREPYCSSPEISSGEIKTHSPDPLECKKDQLAIREQDVDVLPSGTELIDKVSSHLKDAPKFSDTVSIDLDKDVKDMESLKSTTVDQEPVGQTNNGRIDFDLNAGFSTEEDNYSVNPVHMKSFMLSAPKPVVATSKITSGLSLTPFHYEGELGWKGSAATSAFRSAPSQRTPDSEMTSSDSKQKPNIIEIDLNAAVQEDDEVVNQLSVQHLPLSSCFPSGNSSIEVASRRTEKVNLDLNSTGDVELTLYPSINCRLHQQIAAQRVSPSSSSRLSSRRDFDLNDSPSFFAVGGSQYLNKSPVVNSSETCQSSMPNDCDMMFTSSRMNAEWKSYFDRADQRLLGSCTSAENNMAASLMFPHRMPTHSYGYNGFSVEPTFPNTTLVGGPRSTVYLDSSATTSIPRWLNSAGPHAASSSSSYPMGIIGESSKRDVPGPSQPALDLNSCMTYTESSTQPGSSNQFYQFLEEHSSLSGPGSSGMTLKRKEPDSSSEAYPFGSKQVMSSWL</sequence>
<dbReference type="AlphaFoldDB" id="A0A9D5HAZ9"/>
<dbReference type="PANTHER" id="PTHR47292:SF1">
    <property type="entry name" value="TRANSCRIPTION ELONGATION FACTOR (TFIIS) FAMILY PROTEIN"/>
    <property type="match status" value="1"/>
</dbReference>
<feature type="compositionally biased region" description="Polar residues" evidence="1">
    <location>
        <begin position="208"/>
        <end position="221"/>
    </location>
</feature>
<dbReference type="OrthoDB" id="1595674at2759"/>
<dbReference type="SUPFAM" id="SSF47676">
    <property type="entry name" value="Conserved domain common to transcription factors TFIIS, elongin A, CRSP70"/>
    <property type="match status" value="1"/>
</dbReference>
<evidence type="ECO:0000313" key="4">
    <source>
        <dbReference type="Proteomes" id="UP001085076"/>
    </source>
</evidence>
<accession>A0A9D5HAZ9</accession>
<feature type="compositionally biased region" description="Polar residues" evidence="1">
    <location>
        <begin position="954"/>
        <end position="963"/>
    </location>
</feature>
<dbReference type="EMBL" id="JAGGNH010000006">
    <property type="protein sequence ID" value="KAJ0969934.1"/>
    <property type="molecule type" value="Genomic_DNA"/>
</dbReference>
<feature type="compositionally biased region" description="Polar residues" evidence="1">
    <location>
        <begin position="645"/>
        <end position="665"/>
    </location>
</feature>
<evidence type="ECO:0000259" key="2">
    <source>
        <dbReference type="Pfam" id="PF08711"/>
    </source>
</evidence>
<feature type="domain" description="TFIIS N-terminal" evidence="2">
    <location>
        <begin position="102"/>
        <end position="147"/>
    </location>
</feature>
<dbReference type="InterPro" id="IPR017923">
    <property type="entry name" value="TFIIS_N"/>
</dbReference>
<organism evidence="3 4">
    <name type="scientific">Dioscorea zingiberensis</name>
    <dbReference type="NCBI Taxonomy" id="325984"/>
    <lineage>
        <taxon>Eukaryota</taxon>
        <taxon>Viridiplantae</taxon>
        <taxon>Streptophyta</taxon>
        <taxon>Embryophyta</taxon>
        <taxon>Tracheophyta</taxon>
        <taxon>Spermatophyta</taxon>
        <taxon>Magnoliopsida</taxon>
        <taxon>Liliopsida</taxon>
        <taxon>Dioscoreales</taxon>
        <taxon>Dioscoreaceae</taxon>
        <taxon>Dioscorea</taxon>
    </lineage>
</organism>